<dbReference type="EMBL" id="CM008053">
    <property type="protein sequence ID" value="PVH33662.1"/>
    <property type="molecule type" value="Genomic_DNA"/>
</dbReference>
<dbReference type="Gramene" id="PVH33662">
    <property type="protein sequence ID" value="PVH33662"/>
    <property type="gene ID" value="PAHAL_8G041900"/>
</dbReference>
<feature type="region of interest" description="Disordered" evidence="1">
    <location>
        <begin position="1"/>
        <end position="27"/>
    </location>
</feature>
<accession>A0A2T8I7M5</accession>
<sequence>MDPLPSRSPASTSPRHGTPIVSPPRLLAPPTSVCQVAPHAQTTASDGLPPAAPCTRLTTSTGACSARAAAKAPVHRHLFLIGSPPESWLGPCLCQASTSLMALLPPRRLGHGQQQ</sequence>
<protein>
    <submittedName>
        <fullName evidence="2">Uncharacterized protein</fullName>
    </submittedName>
</protein>
<gene>
    <name evidence="2" type="ORF">PAHAL_8G041900</name>
</gene>
<dbReference type="Proteomes" id="UP000243499">
    <property type="component" value="Chromosome 8"/>
</dbReference>
<organism evidence="2">
    <name type="scientific">Panicum hallii</name>
    <dbReference type="NCBI Taxonomy" id="206008"/>
    <lineage>
        <taxon>Eukaryota</taxon>
        <taxon>Viridiplantae</taxon>
        <taxon>Streptophyta</taxon>
        <taxon>Embryophyta</taxon>
        <taxon>Tracheophyta</taxon>
        <taxon>Spermatophyta</taxon>
        <taxon>Magnoliopsida</taxon>
        <taxon>Liliopsida</taxon>
        <taxon>Poales</taxon>
        <taxon>Poaceae</taxon>
        <taxon>PACMAD clade</taxon>
        <taxon>Panicoideae</taxon>
        <taxon>Panicodae</taxon>
        <taxon>Paniceae</taxon>
        <taxon>Panicinae</taxon>
        <taxon>Panicum</taxon>
        <taxon>Panicum sect. Panicum</taxon>
    </lineage>
</organism>
<name>A0A2T8I7M5_9POAL</name>
<proteinExistence type="predicted"/>
<reference evidence="2" key="1">
    <citation type="submission" date="2018-04" db="EMBL/GenBank/DDBJ databases">
        <title>WGS assembly of Panicum hallii.</title>
        <authorList>
            <person name="Lovell J."/>
            <person name="Jenkins J."/>
            <person name="Lowry D."/>
            <person name="Mamidi S."/>
            <person name="Sreedasyam A."/>
            <person name="Weng X."/>
            <person name="Barry K."/>
            <person name="Bonette J."/>
            <person name="Campitelli B."/>
            <person name="Daum C."/>
            <person name="Gordon S."/>
            <person name="Gould B."/>
            <person name="Lipzen A."/>
            <person name="Macqueen A."/>
            <person name="Palacio-Mejia J."/>
            <person name="Plott C."/>
            <person name="Shakirov E."/>
            <person name="Shu S."/>
            <person name="Yoshinaga Y."/>
            <person name="Zane M."/>
            <person name="Rokhsar D."/>
            <person name="Grimwood J."/>
            <person name="Schmutz J."/>
            <person name="Juenger T."/>
        </authorList>
    </citation>
    <scope>NUCLEOTIDE SEQUENCE [LARGE SCALE GENOMIC DNA]</scope>
    <source>
        <strain evidence="2">FIL2</strain>
    </source>
</reference>
<evidence type="ECO:0000256" key="1">
    <source>
        <dbReference type="SAM" id="MobiDB-lite"/>
    </source>
</evidence>
<dbReference type="AlphaFoldDB" id="A0A2T8I7M5"/>
<evidence type="ECO:0000313" key="2">
    <source>
        <dbReference type="EMBL" id="PVH33662.1"/>
    </source>
</evidence>